<gene>
    <name evidence="2" type="ORF">EF096_17395</name>
</gene>
<dbReference type="EMBL" id="RKKU01000029">
    <property type="protein sequence ID" value="ROZ81568.1"/>
    <property type="molecule type" value="Genomic_DNA"/>
</dbReference>
<proteinExistence type="predicted"/>
<protein>
    <submittedName>
        <fullName evidence="2">Uncharacterized protein</fullName>
    </submittedName>
</protein>
<evidence type="ECO:0000256" key="1">
    <source>
        <dbReference type="SAM" id="MobiDB-lite"/>
    </source>
</evidence>
<evidence type="ECO:0000313" key="3">
    <source>
        <dbReference type="Proteomes" id="UP000275199"/>
    </source>
</evidence>
<feature type="region of interest" description="Disordered" evidence="1">
    <location>
        <begin position="33"/>
        <end position="82"/>
    </location>
</feature>
<reference evidence="2 3" key="1">
    <citation type="submission" date="2018-11" db="EMBL/GenBank/DDBJ databases">
        <authorList>
            <person name="Jang G.I."/>
            <person name="Hwang C.Y."/>
        </authorList>
    </citation>
    <scope>NUCLEOTIDE SEQUENCE [LARGE SCALE GENOMIC DNA]</scope>
    <source>
        <strain evidence="2 3">SSM26</strain>
    </source>
</reference>
<evidence type="ECO:0000313" key="2">
    <source>
        <dbReference type="EMBL" id="ROZ81568.1"/>
    </source>
</evidence>
<sequence>MHSLSINFVRRTPAEFDVKHRRQLAARTVPAGRADAHEYGRTNHTRASSMGAQWRHGIGEGITNDGEVRPSQHHADMVFRSG</sequence>
<dbReference type="Proteomes" id="UP000275199">
    <property type="component" value="Unassembled WGS sequence"/>
</dbReference>
<accession>A0ABX9XDY7</accession>
<name>A0ABX9XDY7_9PSED</name>
<feature type="compositionally biased region" description="Basic and acidic residues" evidence="1">
    <location>
        <begin position="66"/>
        <end position="82"/>
    </location>
</feature>
<keyword evidence="3" id="KW-1185">Reference proteome</keyword>
<comment type="caution">
    <text evidence="2">The sequence shown here is derived from an EMBL/GenBank/DDBJ whole genome shotgun (WGS) entry which is preliminary data.</text>
</comment>
<organism evidence="2 3">
    <name type="scientific">Pseudomonas neustonica</name>
    <dbReference type="NCBI Taxonomy" id="2487346"/>
    <lineage>
        <taxon>Bacteria</taxon>
        <taxon>Pseudomonadati</taxon>
        <taxon>Pseudomonadota</taxon>
        <taxon>Gammaproteobacteria</taxon>
        <taxon>Pseudomonadales</taxon>
        <taxon>Pseudomonadaceae</taxon>
        <taxon>Pseudomonas</taxon>
    </lineage>
</organism>